<keyword evidence="5" id="KW-0762">Sugar transport</keyword>
<keyword evidence="6" id="KW-1185">Reference proteome</keyword>
<dbReference type="CDD" id="cd13585">
    <property type="entry name" value="PBP2_TMBP_like"/>
    <property type="match status" value="1"/>
</dbReference>
<dbReference type="Proteomes" id="UP000319825">
    <property type="component" value="Unassembled WGS sequence"/>
</dbReference>
<organism evidence="5 6">
    <name type="scientific">Micromonospora olivasterospora</name>
    <dbReference type="NCBI Taxonomy" id="1880"/>
    <lineage>
        <taxon>Bacteria</taxon>
        <taxon>Bacillati</taxon>
        <taxon>Actinomycetota</taxon>
        <taxon>Actinomycetes</taxon>
        <taxon>Micromonosporales</taxon>
        <taxon>Micromonosporaceae</taxon>
        <taxon>Micromonospora</taxon>
    </lineage>
</organism>
<dbReference type="PANTHER" id="PTHR30061">
    <property type="entry name" value="MALTOSE-BINDING PERIPLASMIC PROTEIN"/>
    <property type="match status" value="1"/>
</dbReference>
<feature type="chain" id="PRO_5038581904" evidence="4">
    <location>
        <begin position="24"/>
        <end position="433"/>
    </location>
</feature>
<accession>A0A562IHS5</accession>
<dbReference type="PROSITE" id="PS51257">
    <property type="entry name" value="PROKAR_LIPOPROTEIN"/>
    <property type="match status" value="1"/>
</dbReference>
<evidence type="ECO:0000313" key="5">
    <source>
        <dbReference type="EMBL" id="TWH70567.1"/>
    </source>
</evidence>
<protein>
    <submittedName>
        <fullName evidence="5">Multiple sugar transport system substrate-binding protein</fullName>
    </submittedName>
</protein>
<dbReference type="EMBL" id="VLKE01000001">
    <property type="protein sequence ID" value="TWH70567.1"/>
    <property type="molecule type" value="Genomic_DNA"/>
</dbReference>
<feature type="signal peptide" evidence="4">
    <location>
        <begin position="1"/>
        <end position="23"/>
    </location>
</feature>
<dbReference type="GO" id="GO:0015768">
    <property type="term" value="P:maltose transport"/>
    <property type="evidence" value="ECO:0007669"/>
    <property type="project" value="TreeGrafter"/>
</dbReference>
<name>A0A562IHS5_MICOL</name>
<keyword evidence="3 4" id="KW-0732">Signal</keyword>
<evidence type="ECO:0000256" key="4">
    <source>
        <dbReference type="SAM" id="SignalP"/>
    </source>
</evidence>
<dbReference type="GO" id="GO:0042956">
    <property type="term" value="P:maltodextrin transmembrane transport"/>
    <property type="evidence" value="ECO:0007669"/>
    <property type="project" value="TreeGrafter"/>
</dbReference>
<evidence type="ECO:0000256" key="1">
    <source>
        <dbReference type="ARBA" id="ARBA00008520"/>
    </source>
</evidence>
<dbReference type="AlphaFoldDB" id="A0A562IHS5"/>
<sequence>MNWRAGKKIIFSVPLLAVLATTACLGPVSGGDSGSGGDVTLQFVGGQPDGYYDKAIAAFEQANPGIKVKYVSNPASQLSQVLQARLGGKDSSIDAFTADEPKIPSMVDRGFLLPLDDLKDEADKQASPEAVQATTFDSKLYALPLWTSTMLLYYNKDLLKKAGIADPAMATDKRLNWEQLTADAKKAQAAGAQYGFAFEQPGRYYQLEPLIVSAGGGTGLSGDKNLTPAIQDQGWKKALTFYQGLFSQGITPKGIQYTQLPALFANGKIAYFLANTPSVATFKKNADLKFGVAPSPTFAGGKPATPTDSWALAVSPYSKHQAEAKKFISFLTLNDEGAVLSGQDIARIPANNHAYAAWAKLIDSAGPELAGTSQLIADELSQTAVKRPSSVGYTDFEAVVNKMIDNIGNGANVDSALADGQAQLVNTLGRFGK</sequence>
<dbReference type="GO" id="GO:0055052">
    <property type="term" value="C:ATP-binding cassette (ABC) transporter complex, substrate-binding subunit-containing"/>
    <property type="evidence" value="ECO:0007669"/>
    <property type="project" value="TreeGrafter"/>
</dbReference>
<proteinExistence type="inferred from homology"/>
<dbReference type="InterPro" id="IPR006059">
    <property type="entry name" value="SBP"/>
</dbReference>
<dbReference type="RefSeq" id="WP_387228630.1">
    <property type="nucleotide sequence ID" value="NZ_JBIAZH010000058.1"/>
</dbReference>
<comment type="similarity">
    <text evidence="1">Belongs to the bacterial solute-binding protein 1 family.</text>
</comment>
<dbReference type="Pfam" id="PF01547">
    <property type="entry name" value="SBP_bac_1"/>
    <property type="match status" value="1"/>
</dbReference>
<dbReference type="PANTHER" id="PTHR30061:SF50">
    <property type="entry name" value="MALTOSE_MALTODEXTRIN-BINDING PERIPLASMIC PROTEIN"/>
    <property type="match status" value="1"/>
</dbReference>
<dbReference type="GO" id="GO:1901982">
    <property type="term" value="F:maltose binding"/>
    <property type="evidence" value="ECO:0007669"/>
    <property type="project" value="TreeGrafter"/>
</dbReference>
<keyword evidence="2" id="KW-0813">Transport</keyword>
<evidence type="ECO:0000256" key="3">
    <source>
        <dbReference type="ARBA" id="ARBA00022729"/>
    </source>
</evidence>
<evidence type="ECO:0000256" key="2">
    <source>
        <dbReference type="ARBA" id="ARBA00022448"/>
    </source>
</evidence>
<evidence type="ECO:0000313" key="6">
    <source>
        <dbReference type="Proteomes" id="UP000319825"/>
    </source>
</evidence>
<dbReference type="SUPFAM" id="SSF53850">
    <property type="entry name" value="Periplasmic binding protein-like II"/>
    <property type="match status" value="1"/>
</dbReference>
<gene>
    <name evidence="5" type="ORF">JD77_05592</name>
</gene>
<dbReference type="Gene3D" id="3.40.190.10">
    <property type="entry name" value="Periplasmic binding protein-like II"/>
    <property type="match status" value="1"/>
</dbReference>
<comment type="caution">
    <text evidence="5">The sequence shown here is derived from an EMBL/GenBank/DDBJ whole genome shotgun (WGS) entry which is preliminary data.</text>
</comment>
<reference evidence="5 6" key="1">
    <citation type="submission" date="2019-07" db="EMBL/GenBank/DDBJ databases">
        <title>R&amp;d 2014.</title>
        <authorList>
            <person name="Klenk H.-P."/>
        </authorList>
    </citation>
    <scope>NUCLEOTIDE SEQUENCE [LARGE SCALE GENOMIC DNA]</scope>
    <source>
        <strain evidence="5 6">DSM 43868</strain>
    </source>
</reference>